<keyword evidence="1" id="KW-0472">Membrane</keyword>
<organism evidence="2 3">
    <name type="scientific">Pseudonocardia petroleophila</name>
    <dbReference type="NCBI Taxonomy" id="37331"/>
    <lineage>
        <taxon>Bacteria</taxon>
        <taxon>Bacillati</taxon>
        <taxon>Actinomycetota</taxon>
        <taxon>Actinomycetes</taxon>
        <taxon>Pseudonocardiales</taxon>
        <taxon>Pseudonocardiaceae</taxon>
        <taxon>Pseudonocardia</taxon>
    </lineage>
</organism>
<accession>A0A7G7MFB4</accession>
<evidence type="ECO:0000313" key="3">
    <source>
        <dbReference type="Proteomes" id="UP000515728"/>
    </source>
</evidence>
<dbReference type="Proteomes" id="UP000515728">
    <property type="component" value="Chromosome"/>
</dbReference>
<dbReference type="KEGG" id="ppel:H6H00_25650"/>
<proteinExistence type="predicted"/>
<dbReference type="AlphaFoldDB" id="A0A7G7MFB4"/>
<keyword evidence="1" id="KW-0812">Transmembrane</keyword>
<dbReference type="RefSeq" id="WP_185718229.1">
    <property type="nucleotide sequence ID" value="NZ_BAAAWI010000001.1"/>
</dbReference>
<sequence>MGARPPSGLPPAGRHAAPGAVMVVGGALVLLLPASLVDDRALGIDADAPR</sequence>
<keyword evidence="3" id="KW-1185">Reference proteome</keyword>
<name>A0A7G7MFB4_9PSEU</name>
<protein>
    <submittedName>
        <fullName evidence="2">Uncharacterized protein</fullName>
    </submittedName>
</protein>
<feature type="transmembrane region" description="Helical" evidence="1">
    <location>
        <begin position="16"/>
        <end position="37"/>
    </location>
</feature>
<gene>
    <name evidence="2" type="ORF">H6H00_25650</name>
</gene>
<keyword evidence="1" id="KW-1133">Transmembrane helix</keyword>
<dbReference type="EMBL" id="CP060131">
    <property type="protein sequence ID" value="QNG51475.1"/>
    <property type="molecule type" value="Genomic_DNA"/>
</dbReference>
<evidence type="ECO:0000313" key="2">
    <source>
        <dbReference type="EMBL" id="QNG51475.1"/>
    </source>
</evidence>
<reference evidence="2 3" key="1">
    <citation type="submission" date="2020-08" db="EMBL/GenBank/DDBJ databases">
        <authorList>
            <person name="Mo P."/>
        </authorList>
    </citation>
    <scope>NUCLEOTIDE SEQUENCE [LARGE SCALE GENOMIC DNA]</scope>
    <source>
        <strain evidence="2 3">CGMCC 4.1532</strain>
    </source>
</reference>
<evidence type="ECO:0000256" key="1">
    <source>
        <dbReference type="SAM" id="Phobius"/>
    </source>
</evidence>